<dbReference type="Proteomes" id="UP000000759">
    <property type="component" value="Chromosome 4"/>
</dbReference>
<evidence type="ECO:0000256" key="1">
    <source>
        <dbReference type="SAM" id="MobiDB-lite"/>
    </source>
</evidence>
<sequence length="273" mass="29803">MTLLATYPSDSSVQRQTSPATAASTVKATAMPRFNLRKRSATFGEREVTHLATVNSAFLTGIFADVANAHTESTENSTYPLAIHHLDDPQPVKKARKTMNKTMSRCGRSYKTLTQALEIVSPPSPTGICDAPNGTYFEQESVQRNDSLHYQLNCVSRCMNDNSSVKTVLNAGELIFPYLPATISNSSCSSSLTRKISDLQSSVSENVQKESYGWFVEMDKDGDQDCFQTVDSYASTASLAFLAPTAPKALNHDAEVEWAKAADTVDDVLGDFF</sequence>
<dbReference type="PaxDb" id="2850-Phatr44376"/>
<dbReference type="InParanoid" id="B7FTW6"/>
<feature type="compositionally biased region" description="Polar residues" evidence="1">
    <location>
        <begin position="8"/>
        <end position="26"/>
    </location>
</feature>
<accession>B7FTW6</accession>
<protein>
    <submittedName>
        <fullName evidence="2">Uncharacterized protein</fullName>
    </submittedName>
</protein>
<keyword evidence="3" id="KW-1185">Reference proteome</keyword>
<dbReference type="EMBL" id="CM000607">
    <property type="protein sequence ID" value="EEC50157.1"/>
    <property type="molecule type" value="Genomic_DNA"/>
</dbReference>
<reference evidence="3" key="2">
    <citation type="submission" date="2008-08" db="EMBL/GenBank/DDBJ databases">
        <authorList>
            <consortium name="Diatom Consortium"/>
            <person name="Grigoriev I."/>
            <person name="Grimwood J."/>
            <person name="Kuo A."/>
            <person name="Otillar R.P."/>
            <person name="Salamov A."/>
            <person name="Detter J.C."/>
            <person name="Lindquist E."/>
            <person name="Shapiro H."/>
            <person name="Lucas S."/>
            <person name="Glavina del Rio T."/>
            <person name="Pitluck S."/>
            <person name="Rokhsar D."/>
            <person name="Bowler C."/>
        </authorList>
    </citation>
    <scope>GENOME REANNOTATION</scope>
    <source>
        <strain evidence="3">CCAP 1055/1</strain>
    </source>
</reference>
<dbReference type="HOGENOM" id="CLU_1021061_0_0_1"/>
<dbReference type="GeneID" id="7198051"/>
<dbReference type="KEGG" id="pti:PHATRDRAFT_44376"/>
<dbReference type="OrthoDB" id="47961at2759"/>
<organism evidence="2 3">
    <name type="scientific">Phaeodactylum tricornutum (strain CCAP 1055/1)</name>
    <dbReference type="NCBI Taxonomy" id="556484"/>
    <lineage>
        <taxon>Eukaryota</taxon>
        <taxon>Sar</taxon>
        <taxon>Stramenopiles</taxon>
        <taxon>Ochrophyta</taxon>
        <taxon>Bacillariophyta</taxon>
        <taxon>Bacillariophyceae</taxon>
        <taxon>Bacillariophycidae</taxon>
        <taxon>Naviculales</taxon>
        <taxon>Phaeodactylaceae</taxon>
        <taxon>Phaeodactylum</taxon>
    </lineage>
</organism>
<reference evidence="2 3" key="1">
    <citation type="journal article" date="2008" name="Nature">
        <title>The Phaeodactylum genome reveals the evolutionary history of diatom genomes.</title>
        <authorList>
            <person name="Bowler C."/>
            <person name="Allen A.E."/>
            <person name="Badger J.H."/>
            <person name="Grimwood J."/>
            <person name="Jabbari K."/>
            <person name="Kuo A."/>
            <person name="Maheswari U."/>
            <person name="Martens C."/>
            <person name="Maumus F."/>
            <person name="Otillar R.P."/>
            <person name="Rayko E."/>
            <person name="Salamov A."/>
            <person name="Vandepoele K."/>
            <person name="Beszteri B."/>
            <person name="Gruber A."/>
            <person name="Heijde M."/>
            <person name="Katinka M."/>
            <person name="Mock T."/>
            <person name="Valentin K."/>
            <person name="Verret F."/>
            <person name="Berges J.A."/>
            <person name="Brownlee C."/>
            <person name="Cadoret J.P."/>
            <person name="Chiovitti A."/>
            <person name="Choi C.J."/>
            <person name="Coesel S."/>
            <person name="De Martino A."/>
            <person name="Detter J.C."/>
            <person name="Durkin C."/>
            <person name="Falciatore A."/>
            <person name="Fournet J."/>
            <person name="Haruta M."/>
            <person name="Huysman M.J."/>
            <person name="Jenkins B.D."/>
            <person name="Jiroutova K."/>
            <person name="Jorgensen R.E."/>
            <person name="Joubert Y."/>
            <person name="Kaplan A."/>
            <person name="Kroger N."/>
            <person name="Kroth P.G."/>
            <person name="La Roche J."/>
            <person name="Lindquist E."/>
            <person name="Lommer M."/>
            <person name="Martin-Jezequel V."/>
            <person name="Lopez P.J."/>
            <person name="Lucas S."/>
            <person name="Mangogna M."/>
            <person name="McGinnis K."/>
            <person name="Medlin L.K."/>
            <person name="Montsant A."/>
            <person name="Oudot-Le Secq M.P."/>
            <person name="Napoli C."/>
            <person name="Obornik M."/>
            <person name="Parker M.S."/>
            <person name="Petit J.L."/>
            <person name="Porcel B.M."/>
            <person name="Poulsen N."/>
            <person name="Robison M."/>
            <person name="Rychlewski L."/>
            <person name="Rynearson T.A."/>
            <person name="Schmutz J."/>
            <person name="Shapiro H."/>
            <person name="Siaut M."/>
            <person name="Stanley M."/>
            <person name="Sussman M.R."/>
            <person name="Taylor A.R."/>
            <person name="Vardi A."/>
            <person name="von Dassow P."/>
            <person name="Vyverman W."/>
            <person name="Willis A."/>
            <person name="Wyrwicz L.S."/>
            <person name="Rokhsar D.S."/>
            <person name="Weissenbach J."/>
            <person name="Armbrust E.V."/>
            <person name="Green B.R."/>
            <person name="Van de Peer Y."/>
            <person name="Grigoriev I.V."/>
        </authorList>
    </citation>
    <scope>NUCLEOTIDE SEQUENCE [LARGE SCALE GENOMIC DNA]</scope>
    <source>
        <strain evidence="2 3">CCAP 1055/1</strain>
    </source>
</reference>
<dbReference type="eggNOG" id="ENOG502SYGJ">
    <property type="taxonomic scope" value="Eukaryota"/>
</dbReference>
<dbReference type="RefSeq" id="XP_002178492.1">
    <property type="nucleotide sequence ID" value="XM_002178456.1"/>
</dbReference>
<dbReference type="AlphaFoldDB" id="B7FTW6"/>
<gene>
    <name evidence="2" type="ORF">PHATRDRAFT_44376</name>
</gene>
<proteinExistence type="predicted"/>
<evidence type="ECO:0000313" key="2">
    <source>
        <dbReference type="EMBL" id="EEC50157.1"/>
    </source>
</evidence>
<feature type="region of interest" description="Disordered" evidence="1">
    <location>
        <begin position="1"/>
        <end position="26"/>
    </location>
</feature>
<evidence type="ECO:0000313" key="3">
    <source>
        <dbReference type="Proteomes" id="UP000000759"/>
    </source>
</evidence>
<name>B7FTW6_PHATC</name>